<dbReference type="KEGG" id="rgu:A4W93_07440"/>
<dbReference type="PROSITE" id="PS00530">
    <property type="entry name" value="RNASE_T2_1"/>
    <property type="match status" value="1"/>
</dbReference>
<dbReference type="GO" id="GO:0033897">
    <property type="term" value="F:ribonuclease T2 activity"/>
    <property type="evidence" value="ECO:0007669"/>
    <property type="project" value="InterPro"/>
</dbReference>
<evidence type="ECO:0000256" key="2">
    <source>
        <dbReference type="RuleBase" id="RU004328"/>
    </source>
</evidence>
<dbReference type="SUPFAM" id="SSF55895">
    <property type="entry name" value="Ribonuclease Rh-like"/>
    <property type="match status" value="1"/>
</dbReference>
<dbReference type="InterPro" id="IPR001568">
    <property type="entry name" value="RNase_T2-like"/>
</dbReference>
<name>A0A1W6LHP8_9BURK</name>
<dbReference type="AlphaFoldDB" id="A0A1W6LHP8"/>
<dbReference type="Gene3D" id="3.90.730.10">
    <property type="entry name" value="Ribonuclease T2-like"/>
    <property type="match status" value="1"/>
</dbReference>
<protein>
    <submittedName>
        <fullName evidence="3">Uncharacterized protein</fullName>
    </submittedName>
</protein>
<evidence type="ECO:0000313" key="4">
    <source>
        <dbReference type="Proteomes" id="UP000193427"/>
    </source>
</evidence>
<evidence type="ECO:0000256" key="1">
    <source>
        <dbReference type="ARBA" id="ARBA00007469"/>
    </source>
</evidence>
<dbReference type="GO" id="GO:0006401">
    <property type="term" value="P:RNA catabolic process"/>
    <property type="evidence" value="ECO:0007669"/>
    <property type="project" value="TreeGrafter"/>
</dbReference>
<dbReference type="EMBL" id="CP015118">
    <property type="protein sequence ID" value="ARN23775.1"/>
    <property type="molecule type" value="Genomic_DNA"/>
</dbReference>
<dbReference type="InterPro" id="IPR018188">
    <property type="entry name" value="RNase_T2_His_AS_1"/>
</dbReference>
<sequence>MTRTLPTALLFAASIASASEPASGTFTATRSCEAFQSFRKGTNPGDVRTAPGTAYPVREVNGPDRRWLRIDVAGSQRWVAADCGTASVEAAAAAPRGGGGQCNIAGEFDSYVLAVSWQPGFCEHVKYQGTKPECDRLADRRLVVTHLTLHGLWPNRQSCGTRYGACPGPQLDLRPDTLALVRPWMPNFQYEQAFGRHEWNKHGTCTPMDDDTYFRRAVAAVKTLDASAAGRYIATNAGGAISRKAFYERVVADTGRPQAANAITLLCTNKQLFEVRVKLPVDFKEGGSLDQLLGPTLPAMRPSDSKECRGDEILVEAGGR</sequence>
<evidence type="ECO:0000313" key="3">
    <source>
        <dbReference type="EMBL" id="ARN23775.1"/>
    </source>
</evidence>
<reference evidence="3 4" key="1">
    <citation type="submission" date="2016-04" db="EMBL/GenBank/DDBJ databases">
        <title>Complete genome sequence of natural rubber-degrading, novel Gram-negative bacterium, Rhizobacter gummiphilus strain NS21.</title>
        <authorList>
            <person name="Tabata M."/>
            <person name="Kasai D."/>
            <person name="Fukuda M."/>
        </authorList>
    </citation>
    <scope>NUCLEOTIDE SEQUENCE [LARGE SCALE GENOMIC DNA]</scope>
    <source>
        <strain evidence="3 4">NS21</strain>
    </source>
</reference>
<proteinExistence type="inferred from homology"/>
<gene>
    <name evidence="3" type="ORF">A4W93_07440</name>
</gene>
<keyword evidence="4" id="KW-1185">Reference proteome</keyword>
<accession>A0A1W6LHP8</accession>
<dbReference type="Proteomes" id="UP000193427">
    <property type="component" value="Chromosome"/>
</dbReference>
<dbReference type="OrthoDB" id="4720638at2"/>
<organism evidence="3 4">
    <name type="scientific">Piscinibacter gummiphilus</name>
    <dbReference type="NCBI Taxonomy" id="946333"/>
    <lineage>
        <taxon>Bacteria</taxon>
        <taxon>Pseudomonadati</taxon>
        <taxon>Pseudomonadota</taxon>
        <taxon>Betaproteobacteria</taxon>
        <taxon>Burkholderiales</taxon>
        <taxon>Sphaerotilaceae</taxon>
        <taxon>Piscinibacter</taxon>
    </lineage>
</organism>
<dbReference type="InterPro" id="IPR033130">
    <property type="entry name" value="RNase_T2_His_AS_2"/>
</dbReference>
<dbReference type="PROSITE" id="PS00531">
    <property type="entry name" value="RNASE_T2_2"/>
    <property type="match status" value="1"/>
</dbReference>
<dbReference type="GO" id="GO:0003723">
    <property type="term" value="F:RNA binding"/>
    <property type="evidence" value="ECO:0007669"/>
    <property type="project" value="InterPro"/>
</dbReference>
<dbReference type="PANTHER" id="PTHR11240">
    <property type="entry name" value="RIBONUCLEASE T2"/>
    <property type="match status" value="1"/>
</dbReference>
<comment type="similarity">
    <text evidence="1 2">Belongs to the RNase T2 family.</text>
</comment>
<dbReference type="InterPro" id="IPR036430">
    <property type="entry name" value="RNase_T2-like_sf"/>
</dbReference>
<dbReference type="Pfam" id="PF00445">
    <property type="entry name" value="Ribonuclease_T2"/>
    <property type="match status" value="1"/>
</dbReference>
<dbReference type="PANTHER" id="PTHR11240:SF22">
    <property type="entry name" value="RIBONUCLEASE T2"/>
    <property type="match status" value="1"/>
</dbReference>